<name>A0A1U6IQR6_9CLOT</name>
<dbReference type="GeneID" id="66300273"/>
<dbReference type="PANTHER" id="PTHR10545">
    <property type="entry name" value="DIAMINE N-ACETYLTRANSFERASE"/>
    <property type="match status" value="1"/>
</dbReference>
<sequence>MRIRDIRLDDYNNIDKLMQQVHDLCVDERFRGRGIGKLLFSHVTNIAKEKGAERLDLMVWSFNNNALNFYNEIGMKAQRYILEKEL</sequence>
<proteinExistence type="predicted"/>
<keyword evidence="5" id="KW-1185">Reference proteome</keyword>
<dbReference type="AlphaFoldDB" id="A0A1U6IQR6"/>
<protein>
    <submittedName>
        <fullName evidence="4">N-acetyltransferase</fullName>
    </submittedName>
</protein>
<dbReference type="InterPro" id="IPR051016">
    <property type="entry name" value="Diverse_Substrate_AcTransf"/>
</dbReference>
<evidence type="ECO:0000259" key="3">
    <source>
        <dbReference type="PROSITE" id="PS51186"/>
    </source>
</evidence>
<organism evidence="4 5">
    <name type="scientific">Clostridium chauvoei JF4335</name>
    <dbReference type="NCBI Taxonomy" id="1351755"/>
    <lineage>
        <taxon>Bacteria</taxon>
        <taxon>Bacillati</taxon>
        <taxon>Bacillota</taxon>
        <taxon>Clostridia</taxon>
        <taxon>Eubacteriales</taxon>
        <taxon>Clostridiaceae</taxon>
        <taxon>Clostridium</taxon>
    </lineage>
</organism>
<accession>A0A1U6IQR6</accession>
<dbReference type="PROSITE" id="PS51186">
    <property type="entry name" value="GNAT"/>
    <property type="match status" value="1"/>
</dbReference>
<dbReference type="PANTHER" id="PTHR10545:SF29">
    <property type="entry name" value="GH14572P-RELATED"/>
    <property type="match status" value="1"/>
</dbReference>
<reference evidence="5" key="1">
    <citation type="submission" date="2017-03" db="EMBL/GenBank/DDBJ databases">
        <authorList>
            <person name="Falquet L."/>
            <person name="Falquet L."/>
        </authorList>
    </citation>
    <scope>NUCLEOTIDE SEQUENCE [LARGE SCALE GENOMIC DNA]</scope>
</reference>
<dbReference type="CDD" id="cd04301">
    <property type="entry name" value="NAT_SF"/>
    <property type="match status" value="1"/>
</dbReference>
<dbReference type="SUPFAM" id="SSF55729">
    <property type="entry name" value="Acyl-CoA N-acyltransferases (Nat)"/>
    <property type="match status" value="1"/>
</dbReference>
<dbReference type="Gene3D" id="3.40.630.30">
    <property type="match status" value="1"/>
</dbReference>
<keyword evidence="1 4" id="KW-0808">Transferase</keyword>
<dbReference type="STRING" id="1351755.CCH01_00500"/>
<evidence type="ECO:0000313" key="4">
    <source>
        <dbReference type="EMBL" id="SLK10318.1"/>
    </source>
</evidence>
<dbReference type="GO" id="GO:0008080">
    <property type="term" value="F:N-acetyltransferase activity"/>
    <property type="evidence" value="ECO:0007669"/>
    <property type="project" value="TreeGrafter"/>
</dbReference>
<dbReference type="Pfam" id="PF00583">
    <property type="entry name" value="Acetyltransf_1"/>
    <property type="match status" value="1"/>
</dbReference>
<feature type="domain" description="N-acetyltransferase" evidence="3">
    <location>
        <begin position="1"/>
        <end position="86"/>
    </location>
</feature>
<dbReference type="RefSeq" id="WP_079481000.1">
    <property type="nucleotide sequence ID" value="NZ_CBML010000007.1"/>
</dbReference>
<dbReference type="EMBL" id="LT799839">
    <property type="protein sequence ID" value="SLK10318.1"/>
    <property type="molecule type" value="Genomic_DNA"/>
</dbReference>
<dbReference type="OrthoDB" id="9805924at2"/>
<keyword evidence="2" id="KW-0012">Acyltransferase</keyword>
<gene>
    <name evidence="4" type="ORF">CCH01_00500</name>
</gene>
<dbReference type="Proteomes" id="UP000190476">
    <property type="component" value="Chromosome I"/>
</dbReference>
<evidence type="ECO:0000256" key="2">
    <source>
        <dbReference type="ARBA" id="ARBA00023315"/>
    </source>
</evidence>
<evidence type="ECO:0000313" key="5">
    <source>
        <dbReference type="Proteomes" id="UP000190476"/>
    </source>
</evidence>
<dbReference type="InterPro" id="IPR000182">
    <property type="entry name" value="GNAT_dom"/>
</dbReference>
<dbReference type="InterPro" id="IPR016181">
    <property type="entry name" value="Acyl_CoA_acyltransferase"/>
</dbReference>
<evidence type="ECO:0000256" key="1">
    <source>
        <dbReference type="ARBA" id="ARBA00022679"/>
    </source>
</evidence>